<protein>
    <submittedName>
        <fullName evidence="1">Uncharacterized protein</fullName>
    </submittedName>
</protein>
<reference evidence="1" key="1">
    <citation type="submission" date="2019-04" db="EMBL/GenBank/DDBJ databases">
        <title>Microbes associate with the intestines of laboratory mice.</title>
        <authorList>
            <person name="Navarre W."/>
            <person name="Wong E."/>
            <person name="Huang K."/>
            <person name="Tropini C."/>
            <person name="Ng K."/>
            <person name="Yu B."/>
        </authorList>
    </citation>
    <scope>NUCLEOTIDE SEQUENCE</scope>
    <source>
        <strain evidence="1">NM04_E33</strain>
    </source>
</reference>
<dbReference type="EMBL" id="SRYB01000001">
    <property type="protein sequence ID" value="TGY80937.1"/>
    <property type="molecule type" value="Genomic_DNA"/>
</dbReference>
<comment type="caution">
    <text evidence="1">The sequence shown here is derived from an EMBL/GenBank/DDBJ whole genome shotgun (WGS) entry which is preliminary data.</text>
</comment>
<name>A0AC61RJV6_9BACT</name>
<organism evidence="1 2">
    <name type="scientific">Lepagella muris</name>
    <dbReference type="NCBI Taxonomy" id="3032870"/>
    <lineage>
        <taxon>Bacteria</taxon>
        <taxon>Pseudomonadati</taxon>
        <taxon>Bacteroidota</taxon>
        <taxon>Bacteroidia</taxon>
        <taxon>Bacteroidales</taxon>
        <taxon>Muribaculaceae</taxon>
        <taxon>Lepagella</taxon>
    </lineage>
</organism>
<evidence type="ECO:0000313" key="1">
    <source>
        <dbReference type="EMBL" id="TGY80937.1"/>
    </source>
</evidence>
<proteinExistence type="predicted"/>
<keyword evidence="2" id="KW-1185">Reference proteome</keyword>
<evidence type="ECO:0000313" key="2">
    <source>
        <dbReference type="Proteomes" id="UP000306319"/>
    </source>
</evidence>
<accession>A0AC61RJV6</accession>
<dbReference type="Proteomes" id="UP000306319">
    <property type="component" value="Unassembled WGS sequence"/>
</dbReference>
<gene>
    <name evidence="1" type="ORF">E5331_00730</name>
</gene>
<sequence>MARVIKFRGRSIADDSWVYGDLVQTAENKTAIWPIDSKSQIGIVEVYPESVGQYTNLLDRNKREIFEGDIVRQTWETTIVDNYDDTWDASGTQTGPVVIRTQGVCISPCLTENHTNGDKTITKNKRISGYRCEVIGNKHDNPNFFENICND</sequence>